<dbReference type="EMBL" id="HE573027">
    <property type="protein sequence ID" value="CCC54314.1"/>
    <property type="molecule type" value="Genomic_DNA"/>
</dbReference>
<gene>
    <name evidence="1" type="ORF">TVY486_1117980</name>
</gene>
<accession>G0U9M8</accession>
<sequence length="146" mass="17080">MSSVYQIVLPLYITEVKVQQMLGVFTDVGVVGRLYKFCVSSLHVIDFLKYFLCILFVRIVTYVFPFPNDIAADRPFEILLPYNAACHRFLRQKPSVKIFLAAMTCADELRSNVYEIKKGGGKWPRCSRRRRREWQRRDSGMCDKTK</sequence>
<proteinExistence type="predicted"/>
<dbReference type="VEuPathDB" id="TriTrypDB:TvY486_1117980"/>
<organism evidence="1">
    <name type="scientific">Trypanosoma vivax (strain Y486)</name>
    <dbReference type="NCBI Taxonomy" id="1055687"/>
    <lineage>
        <taxon>Eukaryota</taxon>
        <taxon>Discoba</taxon>
        <taxon>Euglenozoa</taxon>
        <taxon>Kinetoplastea</taxon>
        <taxon>Metakinetoplastina</taxon>
        <taxon>Trypanosomatida</taxon>
        <taxon>Trypanosomatidae</taxon>
        <taxon>Trypanosoma</taxon>
        <taxon>Duttonella</taxon>
    </lineage>
</organism>
<protein>
    <submittedName>
        <fullName evidence="1">Uncharacterized protein</fullName>
    </submittedName>
</protein>
<name>G0U9M8_TRYVY</name>
<dbReference type="AlphaFoldDB" id="G0U9M8"/>
<evidence type="ECO:0000313" key="1">
    <source>
        <dbReference type="EMBL" id="CCC54314.1"/>
    </source>
</evidence>
<reference evidence="1" key="1">
    <citation type="journal article" date="2012" name="Proc. Natl. Acad. Sci. U.S.A.">
        <title>Antigenic diversity is generated by distinct evolutionary mechanisms in African trypanosome species.</title>
        <authorList>
            <person name="Jackson A.P."/>
            <person name="Berry A."/>
            <person name="Aslett M."/>
            <person name="Allison H.C."/>
            <person name="Burton P."/>
            <person name="Vavrova-Anderson J."/>
            <person name="Brown R."/>
            <person name="Browne H."/>
            <person name="Corton N."/>
            <person name="Hauser H."/>
            <person name="Gamble J."/>
            <person name="Gilderthorp R."/>
            <person name="Marcello L."/>
            <person name="McQuillan J."/>
            <person name="Otto T.D."/>
            <person name="Quail M.A."/>
            <person name="Sanders M.J."/>
            <person name="van Tonder A."/>
            <person name="Ginger M.L."/>
            <person name="Field M.C."/>
            <person name="Barry J.D."/>
            <person name="Hertz-Fowler C."/>
            <person name="Berriman M."/>
        </authorList>
    </citation>
    <scope>NUCLEOTIDE SEQUENCE</scope>
    <source>
        <strain evidence="1">Y486</strain>
    </source>
</reference>